<dbReference type="Proteomes" id="UP000003208">
    <property type="component" value="Unassembled WGS sequence"/>
</dbReference>
<evidence type="ECO:0000256" key="1">
    <source>
        <dbReference type="SAM" id="MobiDB-lite"/>
    </source>
</evidence>
<evidence type="ECO:0000313" key="2">
    <source>
        <dbReference type="EMBL" id="EHJ04933.1"/>
    </source>
</evidence>
<keyword evidence="3" id="KW-1185">Reference proteome</keyword>
<gene>
    <name evidence="2" type="ORF">KYE_09148</name>
</gene>
<protein>
    <submittedName>
        <fullName evidence="2">Uncharacterized protein</fullName>
    </submittedName>
</protein>
<dbReference type="EMBL" id="AGTR01000032">
    <property type="protein sequence ID" value="EHJ04933.1"/>
    <property type="molecule type" value="Genomic_DNA"/>
</dbReference>
<name>G6YSI9_9GAMM</name>
<evidence type="ECO:0000313" key="3">
    <source>
        <dbReference type="Proteomes" id="UP000003208"/>
    </source>
</evidence>
<sequence>MAHAADQTATDKDAAGEPHEKPDMMTPIRAVEKPCSLAVTASSVFNKPLPSCNSATLARIAPIGRIKVQIHTSLP</sequence>
<dbReference type="AlphaFoldDB" id="G6YSI9"/>
<reference evidence="2 3" key="1">
    <citation type="journal article" date="2012" name="J. Bacteriol.">
        <title>Genome sequence of deep-sea manganese-oxidizing bacterium Marinobacter manganoxydans MnI7-9.</title>
        <authorList>
            <person name="Wang H."/>
            <person name="Li H."/>
            <person name="Shao Z."/>
            <person name="Liao S."/>
            <person name="Johnstone L."/>
            <person name="Rensing C."/>
            <person name="Wang G."/>
        </authorList>
    </citation>
    <scope>NUCLEOTIDE SEQUENCE [LARGE SCALE GENOMIC DNA]</scope>
    <source>
        <strain evidence="2 3">MnI7-9</strain>
    </source>
</reference>
<feature type="compositionally biased region" description="Basic and acidic residues" evidence="1">
    <location>
        <begin position="9"/>
        <end position="23"/>
    </location>
</feature>
<accession>G6YSI9</accession>
<organism evidence="2 3">
    <name type="scientific">Marinobacter manganoxydans MnI7-9</name>
    <dbReference type="NCBI Taxonomy" id="1094979"/>
    <lineage>
        <taxon>Bacteria</taxon>
        <taxon>Pseudomonadati</taxon>
        <taxon>Pseudomonadota</taxon>
        <taxon>Gammaproteobacteria</taxon>
        <taxon>Pseudomonadales</taxon>
        <taxon>Marinobacteraceae</taxon>
        <taxon>Marinobacter</taxon>
    </lineage>
</organism>
<proteinExistence type="predicted"/>
<feature type="region of interest" description="Disordered" evidence="1">
    <location>
        <begin position="1"/>
        <end position="27"/>
    </location>
</feature>